<name>A0A173SN33_9FIRM</name>
<dbReference type="EC" id="5.6.2.4" evidence="9"/>
<evidence type="ECO:0000256" key="7">
    <source>
        <dbReference type="ARBA" id="ARBA00023235"/>
    </source>
</evidence>
<dbReference type="RefSeq" id="WP_081028422.1">
    <property type="nucleotide sequence ID" value="NZ_CYXN01000006.1"/>
</dbReference>
<dbReference type="Gene3D" id="3.40.50.300">
    <property type="entry name" value="P-loop containing nucleotide triphosphate hydrolases"/>
    <property type="match status" value="3"/>
</dbReference>
<evidence type="ECO:0000313" key="13">
    <source>
        <dbReference type="EMBL" id="CUM91187.1"/>
    </source>
</evidence>
<keyword evidence="7" id="KW-0413">Isomerase</keyword>
<evidence type="ECO:0000256" key="8">
    <source>
        <dbReference type="ARBA" id="ARBA00034617"/>
    </source>
</evidence>
<dbReference type="EMBL" id="CYXN01000006">
    <property type="protein sequence ID" value="CUM91187.1"/>
    <property type="molecule type" value="Genomic_DNA"/>
</dbReference>
<evidence type="ECO:0000256" key="9">
    <source>
        <dbReference type="ARBA" id="ARBA00034808"/>
    </source>
</evidence>
<evidence type="ECO:0000256" key="6">
    <source>
        <dbReference type="ARBA" id="ARBA00023125"/>
    </source>
</evidence>
<dbReference type="PANTHER" id="PTHR11070:SF2">
    <property type="entry name" value="ATP-DEPENDENT DNA HELICASE SRS2"/>
    <property type="match status" value="1"/>
</dbReference>
<dbReference type="OrthoDB" id="9810135at2"/>
<evidence type="ECO:0000256" key="5">
    <source>
        <dbReference type="ARBA" id="ARBA00022840"/>
    </source>
</evidence>
<dbReference type="GO" id="GO:0005524">
    <property type="term" value="F:ATP binding"/>
    <property type="evidence" value="ECO:0007669"/>
    <property type="project" value="UniProtKB-UniRule"/>
</dbReference>
<dbReference type="GO" id="GO:0000725">
    <property type="term" value="P:recombinational repair"/>
    <property type="evidence" value="ECO:0007669"/>
    <property type="project" value="TreeGrafter"/>
</dbReference>
<feature type="binding site" evidence="11">
    <location>
        <begin position="26"/>
        <end position="33"/>
    </location>
    <ligand>
        <name>ATP</name>
        <dbReference type="ChEBI" id="CHEBI:30616"/>
    </ligand>
</feature>
<dbReference type="CDD" id="cd17932">
    <property type="entry name" value="DEXQc_UvrD"/>
    <property type="match status" value="1"/>
</dbReference>
<keyword evidence="4 11" id="KW-0347">Helicase</keyword>
<evidence type="ECO:0000259" key="12">
    <source>
        <dbReference type="PROSITE" id="PS51198"/>
    </source>
</evidence>
<dbReference type="InterPro" id="IPR014017">
    <property type="entry name" value="DNA_helicase_UvrD-like_C"/>
</dbReference>
<feature type="domain" description="UvrD-like helicase ATP-binding" evidence="12">
    <location>
        <begin position="5"/>
        <end position="300"/>
    </location>
</feature>
<dbReference type="InterPro" id="IPR013986">
    <property type="entry name" value="DExx_box_DNA_helicase_dom_sf"/>
</dbReference>
<dbReference type="GO" id="GO:0033202">
    <property type="term" value="C:DNA helicase complex"/>
    <property type="evidence" value="ECO:0007669"/>
    <property type="project" value="TreeGrafter"/>
</dbReference>
<keyword evidence="5 11" id="KW-0067">ATP-binding</keyword>
<evidence type="ECO:0000313" key="14">
    <source>
        <dbReference type="Proteomes" id="UP000095649"/>
    </source>
</evidence>
<dbReference type="InterPro" id="IPR000212">
    <property type="entry name" value="DNA_helicase_UvrD/REP"/>
</dbReference>
<proteinExistence type="inferred from homology"/>
<evidence type="ECO:0000256" key="1">
    <source>
        <dbReference type="ARBA" id="ARBA00009922"/>
    </source>
</evidence>
<dbReference type="Proteomes" id="UP000095649">
    <property type="component" value="Unassembled WGS sequence"/>
</dbReference>
<dbReference type="InterPro" id="IPR014016">
    <property type="entry name" value="UvrD-like_ATP-bd"/>
</dbReference>
<dbReference type="PROSITE" id="PS51198">
    <property type="entry name" value="UVRD_HELICASE_ATP_BIND"/>
    <property type="match status" value="1"/>
</dbReference>
<keyword evidence="6" id="KW-0238">DNA-binding</keyword>
<protein>
    <recommendedName>
        <fullName evidence="9">DNA 3'-5' helicase</fullName>
        <ecNumber evidence="9">5.6.2.4</ecNumber>
    </recommendedName>
</protein>
<keyword evidence="3 11" id="KW-0378">Hydrolase</keyword>
<evidence type="ECO:0000256" key="2">
    <source>
        <dbReference type="ARBA" id="ARBA00022741"/>
    </source>
</evidence>
<evidence type="ECO:0000256" key="11">
    <source>
        <dbReference type="PROSITE-ProRule" id="PRU00560"/>
    </source>
</evidence>
<keyword evidence="2 11" id="KW-0547">Nucleotide-binding</keyword>
<comment type="catalytic activity">
    <reaction evidence="10">
        <text>ATP + H2O = ADP + phosphate + H(+)</text>
        <dbReference type="Rhea" id="RHEA:13065"/>
        <dbReference type="ChEBI" id="CHEBI:15377"/>
        <dbReference type="ChEBI" id="CHEBI:15378"/>
        <dbReference type="ChEBI" id="CHEBI:30616"/>
        <dbReference type="ChEBI" id="CHEBI:43474"/>
        <dbReference type="ChEBI" id="CHEBI:456216"/>
        <dbReference type="EC" id="5.6.2.4"/>
    </reaction>
</comment>
<dbReference type="Gene3D" id="1.10.10.160">
    <property type="match status" value="1"/>
</dbReference>
<evidence type="ECO:0000256" key="4">
    <source>
        <dbReference type="ARBA" id="ARBA00022806"/>
    </source>
</evidence>
<dbReference type="SUPFAM" id="SSF52540">
    <property type="entry name" value="P-loop containing nucleoside triphosphate hydrolases"/>
    <property type="match status" value="1"/>
</dbReference>
<dbReference type="PANTHER" id="PTHR11070">
    <property type="entry name" value="UVRD / RECB / PCRA DNA HELICASE FAMILY MEMBER"/>
    <property type="match status" value="1"/>
</dbReference>
<dbReference type="AlphaFoldDB" id="A0A173SN33"/>
<reference evidence="13 14" key="1">
    <citation type="submission" date="2015-09" db="EMBL/GenBank/DDBJ databases">
        <authorList>
            <consortium name="Pathogen Informatics"/>
        </authorList>
    </citation>
    <scope>NUCLEOTIDE SEQUENCE [LARGE SCALE GENOMIC DNA]</scope>
    <source>
        <strain evidence="13 14">2789STDY5834970</strain>
    </source>
</reference>
<dbReference type="Pfam" id="PF00580">
    <property type="entry name" value="UvrD-helicase"/>
    <property type="match status" value="1"/>
</dbReference>
<dbReference type="GO" id="GO:0005829">
    <property type="term" value="C:cytosol"/>
    <property type="evidence" value="ECO:0007669"/>
    <property type="project" value="TreeGrafter"/>
</dbReference>
<comment type="similarity">
    <text evidence="1">Belongs to the helicase family. UvrD subfamily.</text>
</comment>
<dbReference type="Pfam" id="PF13361">
    <property type="entry name" value="UvrD_C"/>
    <property type="match status" value="2"/>
</dbReference>
<organism evidence="13 14">
    <name type="scientific">Faecalibacterium prausnitzii</name>
    <dbReference type="NCBI Taxonomy" id="853"/>
    <lineage>
        <taxon>Bacteria</taxon>
        <taxon>Bacillati</taxon>
        <taxon>Bacillota</taxon>
        <taxon>Clostridia</taxon>
        <taxon>Eubacteriales</taxon>
        <taxon>Oscillospiraceae</taxon>
        <taxon>Faecalibacterium</taxon>
    </lineage>
</organism>
<comment type="catalytic activity">
    <reaction evidence="8">
        <text>Couples ATP hydrolysis with the unwinding of duplex DNA by translocating in the 3'-5' direction.</text>
        <dbReference type="EC" id="5.6.2.4"/>
    </reaction>
</comment>
<dbReference type="InterPro" id="IPR027417">
    <property type="entry name" value="P-loop_NTPase"/>
</dbReference>
<accession>A0A173SN33</accession>
<dbReference type="GO" id="GO:0003677">
    <property type="term" value="F:DNA binding"/>
    <property type="evidence" value="ECO:0007669"/>
    <property type="project" value="UniProtKB-KW"/>
</dbReference>
<evidence type="ECO:0000256" key="10">
    <source>
        <dbReference type="ARBA" id="ARBA00048988"/>
    </source>
</evidence>
<dbReference type="GO" id="GO:0016887">
    <property type="term" value="F:ATP hydrolysis activity"/>
    <property type="evidence" value="ECO:0007669"/>
    <property type="project" value="RHEA"/>
</dbReference>
<evidence type="ECO:0000256" key="3">
    <source>
        <dbReference type="ARBA" id="ARBA00022801"/>
    </source>
</evidence>
<gene>
    <name evidence="13" type="primary">pcrA_3</name>
    <name evidence="13" type="ORF">ERS852582_01095</name>
</gene>
<dbReference type="GO" id="GO:0043138">
    <property type="term" value="F:3'-5' DNA helicase activity"/>
    <property type="evidence" value="ECO:0007669"/>
    <property type="project" value="UniProtKB-EC"/>
</dbReference>
<sequence>MFDFGNSNNGQKEAISSANGPVLITAGPGTGKTYTLVQRAIYLIEECGVQPEHLFIATFTEKAAKELITRITNELARCNITANVNEMYVGTFHSLCLRILKENLEYTRLKKNYHLLDAFDQKYTVFQNIYQFRNIPNVDAVLPDSGAWKQSEAICGYVNNLSEELVSPDDLERDVDPAISAMGTILRTYQKLLNDNNLMDFSSIQVETYRLLTEHSEILEELQRKITHLMVDEYQDTNYIQEQLVFLLAGKKKNICVVGDDDQGLYRFRGATIRNILEFPQKFNAGECKVVPLVVNYRSNTDIVDFYNTWMATTEGAKFKFQWGEFRYNKKIVAHTQVKLSSPAVVKLSGVDDEDEWHENILKFIHRLKDSGKLTDYNQIAFLFSSVKHPKVKALADFLEKNQINVYSPRSDMFFERYEVRLTLGCLMLMFPRYVQGLENGDYSTLRPEHITYYRQCIMLANEHLLKPENKSLLRWIRQTGRIHVGLQGTTDYAYSGLLYQLFEYQPFQGMLDTDLNVGVVDIRPSRNLAKLSQIIGKFEYLHRVDTLNGKYININTEKFFNLYIRLLYDGGITEYEDDSEYAPSGCVSFLTIHQSKGMEFPIVVVDSLSNVPRTRNNDLMLQIEARYFKRPAFEPYDQTKYFDFWRLYYTAFSRAQDLLILTCDEDKRTPSNYFRELSEHFQHPRRKNPTRSTRWNGRDSGRCQSIQCCFGRYYHPDNFPCTV</sequence>